<gene>
    <name evidence="2" type="ORF">HNQ73_003120</name>
</gene>
<dbReference type="Pfam" id="PF05136">
    <property type="entry name" value="Phage_portal_2"/>
    <property type="match status" value="1"/>
</dbReference>
<reference evidence="2 3" key="1">
    <citation type="submission" date="2020-08" db="EMBL/GenBank/DDBJ databases">
        <title>Genomic Encyclopedia of Type Strains, Phase IV (KMG-IV): sequencing the most valuable type-strain genomes for metagenomic binning, comparative biology and taxonomic classification.</title>
        <authorList>
            <person name="Goeker M."/>
        </authorList>
    </citation>
    <scope>NUCLEOTIDE SEQUENCE [LARGE SCALE GENOMIC DNA]</scope>
    <source>
        <strain evidence="2 3">DSM 101465</strain>
    </source>
</reference>
<dbReference type="Proteomes" id="UP000588017">
    <property type="component" value="Unassembled WGS sequence"/>
</dbReference>
<dbReference type="InterPro" id="IPR006429">
    <property type="entry name" value="Phage_lambda_portal"/>
</dbReference>
<dbReference type="GO" id="GO:0005198">
    <property type="term" value="F:structural molecule activity"/>
    <property type="evidence" value="ECO:0007669"/>
    <property type="project" value="InterPro"/>
</dbReference>
<dbReference type="GO" id="GO:0019068">
    <property type="term" value="P:virion assembly"/>
    <property type="evidence" value="ECO:0007669"/>
    <property type="project" value="InterPro"/>
</dbReference>
<comment type="caution">
    <text evidence="2">The sequence shown here is derived from an EMBL/GenBank/DDBJ whole genome shotgun (WGS) entry which is preliminary data.</text>
</comment>
<sequence length="507" mass="55852">MNIIDRTISFFAPEAGLRREFARKVLSEVRVYDGAHMGRRTENWRATNASANAAIKGSLPRLRARSRDVMRNTWWGPRIREVVDSYAVGYGIVPRFKTGNASLDQRAARLWREWGKSCDFEQQLDINGLISLAVGTIVEAGEVLIRKVPVSPAAGRKVPLEIQLLEPDHLDGARDQLRVTTDGIIDQGIEYQRDGKRVAYWLLPEHPGAAGGLHRPSVRVPARDILHVYRKLRIGQGRGVPWVAPVLLKGRDVADLEEAITVKARVEACLSVFVKTTDPVRSIGSSVRHEPGGRGGSRRIETLSPGTVNYLDQGEEIGVVSPSSSLAFDSVLINTWMTLAAGAGLTYDQMTGDLRQANYSSLKAGDRGFKRFIEKFQHLTLVPMLLDPLAEAFAEAAMDAGALPRRVGGYPVEWIMPGWEPIDPLKDMQADILAVRSGRMTWPQFVAAWGFDPDQQLDEVASWQRSLDEKKVVLDTDPRRGAHGVKGAPSSDDPSAKDEADAAEQSG</sequence>
<evidence type="ECO:0000313" key="3">
    <source>
        <dbReference type="Proteomes" id="UP000588017"/>
    </source>
</evidence>
<keyword evidence="3" id="KW-1185">Reference proteome</keyword>
<dbReference type="RefSeq" id="WP_183335856.1">
    <property type="nucleotide sequence ID" value="NZ_BMHX01000007.1"/>
</dbReference>
<dbReference type="NCBIfam" id="TIGR01539">
    <property type="entry name" value="portal_lambda"/>
    <property type="match status" value="1"/>
</dbReference>
<accession>A0A841K9E4</accession>
<feature type="region of interest" description="Disordered" evidence="1">
    <location>
        <begin position="472"/>
        <end position="507"/>
    </location>
</feature>
<evidence type="ECO:0000256" key="1">
    <source>
        <dbReference type="SAM" id="MobiDB-lite"/>
    </source>
</evidence>
<name>A0A841K9E4_9HYPH</name>
<proteinExistence type="predicted"/>
<dbReference type="AlphaFoldDB" id="A0A841K9E4"/>
<organism evidence="2 3">
    <name type="scientific">Chelatococcus composti</name>
    <dbReference type="NCBI Taxonomy" id="1743235"/>
    <lineage>
        <taxon>Bacteria</taxon>
        <taxon>Pseudomonadati</taxon>
        <taxon>Pseudomonadota</taxon>
        <taxon>Alphaproteobacteria</taxon>
        <taxon>Hyphomicrobiales</taxon>
        <taxon>Chelatococcaceae</taxon>
        <taxon>Chelatococcus</taxon>
    </lineage>
</organism>
<dbReference type="EMBL" id="JACHEH010000007">
    <property type="protein sequence ID" value="MBB6169478.1"/>
    <property type="molecule type" value="Genomic_DNA"/>
</dbReference>
<protein>
    <submittedName>
        <fullName evidence="2">Lambda family phage portal protein</fullName>
    </submittedName>
</protein>
<evidence type="ECO:0000313" key="2">
    <source>
        <dbReference type="EMBL" id="MBB6169478.1"/>
    </source>
</evidence>